<dbReference type="Gramene" id="novel_model_1939_5bd9a17a">
    <property type="protein sequence ID" value="cds.novel_model_1939_5bd9a17a"/>
    <property type="gene ID" value="novel_gene_1068_5bd9a17a"/>
</dbReference>
<dbReference type="EnsemblPlants" id="novel_model_1939_5bd9a17a">
    <property type="protein sequence ID" value="cds.novel_model_1939_5bd9a17a"/>
    <property type="gene ID" value="novel_gene_1068_5bd9a17a"/>
</dbReference>
<evidence type="ECO:0000313" key="2">
    <source>
        <dbReference type="Proteomes" id="UP000596661"/>
    </source>
</evidence>
<protein>
    <submittedName>
        <fullName evidence="1">Uncharacterized protein</fullName>
    </submittedName>
</protein>
<sequence length="95" mass="10652">MGRLPMASVRHVLQPDAFRSGVHCARVYSLWNPLKLLSLVANFLSPAKPFAASAAAALVVSLTSRLNRFWSVILPLFRRYTPGRVYTVPKNDRLE</sequence>
<keyword evidence="2" id="KW-1185">Reference proteome</keyword>
<dbReference type="AlphaFoldDB" id="A0A803QVN0"/>
<organism evidence="1 2">
    <name type="scientific">Cannabis sativa</name>
    <name type="common">Hemp</name>
    <name type="synonym">Marijuana</name>
    <dbReference type="NCBI Taxonomy" id="3483"/>
    <lineage>
        <taxon>Eukaryota</taxon>
        <taxon>Viridiplantae</taxon>
        <taxon>Streptophyta</taxon>
        <taxon>Embryophyta</taxon>
        <taxon>Tracheophyta</taxon>
        <taxon>Spermatophyta</taxon>
        <taxon>Magnoliopsida</taxon>
        <taxon>eudicotyledons</taxon>
        <taxon>Gunneridae</taxon>
        <taxon>Pentapetalae</taxon>
        <taxon>rosids</taxon>
        <taxon>fabids</taxon>
        <taxon>Rosales</taxon>
        <taxon>Cannabaceae</taxon>
        <taxon>Cannabis</taxon>
    </lineage>
</organism>
<name>A0A803QVN0_CANSA</name>
<dbReference type="EMBL" id="UZAU01000238">
    <property type="status" value="NOT_ANNOTATED_CDS"/>
    <property type="molecule type" value="Genomic_DNA"/>
</dbReference>
<proteinExistence type="predicted"/>
<reference evidence="1" key="1">
    <citation type="submission" date="2018-11" db="EMBL/GenBank/DDBJ databases">
        <authorList>
            <person name="Grassa J C."/>
        </authorList>
    </citation>
    <scope>NUCLEOTIDE SEQUENCE [LARGE SCALE GENOMIC DNA]</scope>
</reference>
<dbReference type="Proteomes" id="UP000596661">
    <property type="component" value="Chromosome 2"/>
</dbReference>
<accession>A0A803QVN0</accession>
<evidence type="ECO:0000313" key="1">
    <source>
        <dbReference type="EnsemblPlants" id="cds.novel_model_1939_5bd9a17a"/>
    </source>
</evidence>
<reference evidence="1" key="2">
    <citation type="submission" date="2021-03" db="UniProtKB">
        <authorList>
            <consortium name="EnsemblPlants"/>
        </authorList>
    </citation>
    <scope>IDENTIFICATION</scope>
</reference>